<evidence type="ECO:0000313" key="3">
    <source>
        <dbReference type="Proteomes" id="UP001341840"/>
    </source>
</evidence>
<dbReference type="EMBL" id="JASCZI010031642">
    <property type="protein sequence ID" value="MED6127173.1"/>
    <property type="molecule type" value="Genomic_DNA"/>
</dbReference>
<comment type="caution">
    <text evidence="2">The sequence shown here is derived from an EMBL/GenBank/DDBJ whole genome shotgun (WGS) entry which is preliminary data.</text>
</comment>
<accession>A0ABU6RTS5</accession>
<feature type="compositionally biased region" description="Basic residues" evidence="1">
    <location>
        <begin position="1"/>
        <end position="20"/>
    </location>
</feature>
<proteinExistence type="predicted"/>
<gene>
    <name evidence="2" type="ORF">PIB30_085603</name>
</gene>
<feature type="compositionally biased region" description="Basic and acidic residues" evidence="1">
    <location>
        <begin position="38"/>
        <end position="63"/>
    </location>
</feature>
<protein>
    <submittedName>
        <fullName evidence="2">Uncharacterized protein</fullName>
    </submittedName>
</protein>
<evidence type="ECO:0000313" key="2">
    <source>
        <dbReference type="EMBL" id="MED6127173.1"/>
    </source>
</evidence>
<dbReference type="Proteomes" id="UP001341840">
    <property type="component" value="Unassembled WGS sequence"/>
</dbReference>
<keyword evidence="3" id="KW-1185">Reference proteome</keyword>
<feature type="region of interest" description="Disordered" evidence="1">
    <location>
        <begin position="1"/>
        <end position="64"/>
    </location>
</feature>
<evidence type="ECO:0000256" key="1">
    <source>
        <dbReference type="SAM" id="MobiDB-lite"/>
    </source>
</evidence>
<name>A0ABU6RTS5_9FABA</name>
<sequence length="124" mass="15099">MRANQRKRMKEKKKMKKGRCCSKEDHRTFTKGGSPHHRAPEEGDRNGNEVRERDENRGEVEREVADEEEERVCGRWKHKWRREVESDRRQKTMKRILMEKKKNDDLMRVLEFMLLLLHLIEEVA</sequence>
<organism evidence="2 3">
    <name type="scientific">Stylosanthes scabra</name>
    <dbReference type="NCBI Taxonomy" id="79078"/>
    <lineage>
        <taxon>Eukaryota</taxon>
        <taxon>Viridiplantae</taxon>
        <taxon>Streptophyta</taxon>
        <taxon>Embryophyta</taxon>
        <taxon>Tracheophyta</taxon>
        <taxon>Spermatophyta</taxon>
        <taxon>Magnoliopsida</taxon>
        <taxon>eudicotyledons</taxon>
        <taxon>Gunneridae</taxon>
        <taxon>Pentapetalae</taxon>
        <taxon>rosids</taxon>
        <taxon>fabids</taxon>
        <taxon>Fabales</taxon>
        <taxon>Fabaceae</taxon>
        <taxon>Papilionoideae</taxon>
        <taxon>50 kb inversion clade</taxon>
        <taxon>dalbergioids sensu lato</taxon>
        <taxon>Dalbergieae</taxon>
        <taxon>Pterocarpus clade</taxon>
        <taxon>Stylosanthes</taxon>
    </lineage>
</organism>
<reference evidence="2 3" key="1">
    <citation type="journal article" date="2023" name="Plants (Basel)">
        <title>Bridging the Gap: Combining Genomics and Transcriptomics Approaches to Understand Stylosanthes scabra, an Orphan Legume from the Brazilian Caatinga.</title>
        <authorList>
            <person name="Ferreira-Neto J.R.C."/>
            <person name="da Silva M.D."/>
            <person name="Binneck E."/>
            <person name="de Melo N.F."/>
            <person name="da Silva R.H."/>
            <person name="de Melo A.L.T.M."/>
            <person name="Pandolfi V."/>
            <person name="Bustamante F.O."/>
            <person name="Brasileiro-Vidal A.C."/>
            <person name="Benko-Iseppon A.M."/>
        </authorList>
    </citation>
    <scope>NUCLEOTIDE SEQUENCE [LARGE SCALE GENOMIC DNA]</scope>
    <source>
        <tissue evidence="2">Leaves</tissue>
    </source>
</reference>